<reference evidence="3" key="1">
    <citation type="submission" date="2018-01" db="EMBL/GenBank/DDBJ databases">
        <title>An insight into the sialome of Amazonian anophelines.</title>
        <authorList>
            <person name="Ribeiro J.M."/>
            <person name="Scarpassa V."/>
            <person name="Calvo E."/>
        </authorList>
    </citation>
    <scope>NUCLEOTIDE SEQUENCE</scope>
    <source>
        <tissue evidence="3">Salivary glands</tissue>
    </source>
</reference>
<feature type="signal peptide" evidence="2">
    <location>
        <begin position="1"/>
        <end position="20"/>
    </location>
</feature>
<accession>A0A2M3ZQ55</accession>
<evidence type="ECO:0000313" key="3">
    <source>
        <dbReference type="EMBL" id="MBW30669.1"/>
    </source>
</evidence>
<keyword evidence="2" id="KW-0732">Signal</keyword>
<evidence type="ECO:0000256" key="2">
    <source>
        <dbReference type="SAM" id="SignalP"/>
    </source>
</evidence>
<evidence type="ECO:0000256" key="1">
    <source>
        <dbReference type="SAM" id="MobiDB-lite"/>
    </source>
</evidence>
<name>A0A2M3ZQ55_9DIPT</name>
<dbReference type="EMBL" id="GGFM01009918">
    <property type="protein sequence ID" value="MBW30669.1"/>
    <property type="molecule type" value="Transcribed_RNA"/>
</dbReference>
<organism evidence="3">
    <name type="scientific">Anopheles braziliensis</name>
    <dbReference type="NCBI Taxonomy" id="58242"/>
    <lineage>
        <taxon>Eukaryota</taxon>
        <taxon>Metazoa</taxon>
        <taxon>Ecdysozoa</taxon>
        <taxon>Arthropoda</taxon>
        <taxon>Hexapoda</taxon>
        <taxon>Insecta</taxon>
        <taxon>Pterygota</taxon>
        <taxon>Neoptera</taxon>
        <taxon>Endopterygota</taxon>
        <taxon>Diptera</taxon>
        <taxon>Nematocera</taxon>
        <taxon>Culicoidea</taxon>
        <taxon>Culicidae</taxon>
        <taxon>Anophelinae</taxon>
        <taxon>Anopheles</taxon>
    </lineage>
</organism>
<protein>
    <submittedName>
        <fullName evidence="3">Putative secreted peptide</fullName>
    </submittedName>
</protein>
<feature type="chain" id="PRO_5014649641" evidence="2">
    <location>
        <begin position="21"/>
        <end position="80"/>
    </location>
</feature>
<dbReference type="AlphaFoldDB" id="A0A2M3ZQ55"/>
<feature type="region of interest" description="Disordered" evidence="1">
    <location>
        <begin position="53"/>
        <end position="80"/>
    </location>
</feature>
<feature type="compositionally biased region" description="Low complexity" evidence="1">
    <location>
        <begin position="53"/>
        <end position="69"/>
    </location>
</feature>
<proteinExistence type="predicted"/>
<sequence length="80" mass="8740">MVTNLIFCFVLALLFVYCFGLDPIAPVSSAVHLLCGSQCPRGLHQTRIYCYRSPTSSSGTNSVMSSKSSQPWAMGTKQTF</sequence>